<dbReference type="EMBL" id="BLKM01000476">
    <property type="protein sequence ID" value="GFG34297.1"/>
    <property type="molecule type" value="Genomic_DNA"/>
</dbReference>
<accession>A0A6L2PX17</accession>
<protein>
    <submittedName>
        <fullName evidence="1">Uncharacterized protein</fullName>
    </submittedName>
</protein>
<gene>
    <name evidence="1" type="ORF">Cfor_07092</name>
</gene>
<proteinExistence type="predicted"/>
<name>A0A6L2PX17_COPFO</name>
<dbReference type="Proteomes" id="UP000502823">
    <property type="component" value="Unassembled WGS sequence"/>
</dbReference>
<reference evidence="2" key="1">
    <citation type="submission" date="2020-01" db="EMBL/GenBank/DDBJ databases">
        <title>Draft genome sequence of the Termite Coptotermes fromosanus.</title>
        <authorList>
            <person name="Itakura S."/>
            <person name="Yosikawa Y."/>
            <person name="Umezawa K."/>
        </authorList>
    </citation>
    <scope>NUCLEOTIDE SEQUENCE [LARGE SCALE GENOMIC DNA]</scope>
</reference>
<evidence type="ECO:0000313" key="2">
    <source>
        <dbReference type="Proteomes" id="UP000502823"/>
    </source>
</evidence>
<sequence>MMEAPYLCVLYLATAGQQGPGLGADEEEIVLLVYIVIDMGQNKVVGLQQYLVKPRVADVNENVLSEELVTESTLTEDLVKNGVALEIAIQQEIFNFRCVKMSHWDKLCAYGDRSKAGIFS</sequence>
<evidence type="ECO:0000313" key="1">
    <source>
        <dbReference type="EMBL" id="GFG34297.1"/>
    </source>
</evidence>
<dbReference type="OrthoDB" id="8194569at2759"/>
<comment type="caution">
    <text evidence="1">The sequence shown here is derived from an EMBL/GenBank/DDBJ whole genome shotgun (WGS) entry which is preliminary data.</text>
</comment>
<keyword evidence="2" id="KW-1185">Reference proteome</keyword>
<dbReference type="InParanoid" id="A0A6L2PX17"/>
<organism evidence="1 2">
    <name type="scientific">Coptotermes formosanus</name>
    <name type="common">Formosan subterranean termite</name>
    <dbReference type="NCBI Taxonomy" id="36987"/>
    <lineage>
        <taxon>Eukaryota</taxon>
        <taxon>Metazoa</taxon>
        <taxon>Ecdysozoa</taxon>
        <taxon>Arthropoda</taxon>
        <taxon>Hexapoda</taxon>
        <taxon>Insecta</taxon>
        <taxon>Pterygota</taxon>
        <taxon>Neoptera</taxon>
        <taxon>Polyneoptera</taxon>
        <taxon>Dictyoptera</taxon>
        <taxon>Blattodea</taxon>
        <taxon>Blattoidea</taxon>
        <taxon>Termitoidae</taxon>
        <taxon>Rhinotermitidae</taxon>
        <taxon>Coptotermes</taxon>
    </lineage>
</organism>
<dbReference type="AlphaFoldDB" id="A0A6L2PX17"/>